<keyword evidence="2" id="KW-1185">Reference proteome</keyword>
<dbReference type="Proteomes" id="UP000247702">
    <property type="component" value="Unassembled WGS sequence"/>
</dbReference>
<protein>
    <submittedName>
        <fullName evidence="1">Uncharacterized protein</fullName>
    </submittedName>
</protein>
<accession>A0A2Z6QDI2</accession>
<sequence>MYDPVVPQLPQEVKKVCHDTVNIKLKPEIITKSDQVSLQDSVQVNKATGTIEEGLQMASNSDNTLTVVQEEVDLMNFDDDWINFDNNNYDNDPIREVVQDVNVPVIDQLLCDLNFGKDYKNENETKNENVNNVQGNKMIRNEQVTSKHLEQEAPKKEINDKMTTQNKSNDIFNSMKGTPPSYPFYAEPINGTRPPQTNVMIAKQTVDFSRVKPVNGMHPAVVPCAHNMKETQTDMISSAMEMKRLVDKPRKKRMYSFIELLIYQFSPIAKELHTDINGRFSHYALDYDLINDNSQTENGQPRRPGVLRSTLYQQRNGWNRWNDQGMDIRDRAVTSPTRKHFESPLELSFLKECVIAQNRWTALLQERELRTNCIKEFQDCKSISWINAHMNFTDKHSENCLVHHVIKDQKNEERYYEKNIRSEEKNAY</sequence>
<reference evidence="1 2" key="1">
    <citation type="submission" date="2017-11" db="EMBL/GenBank/DDBJ databases">
        <title>The genome of Rhizophagus clarus HR1 reveals common genetic basis of auxotrophy among arbuscular mycorrhizal fungi.</title>
        <authorList>
            <person name="Kobayashi Y."/>
        </authorList>
    </citation>
    <scope>NUCLEOTIDE SEQUENCE [LARGE SCALE GENOMIC DNA]</scope>
    <source>
        <strain evidence="1 2">HR1</strain>
    </source>
</reference>
<gene>
    <name evidence="1" type="ORF">RclHR1_00130023</name>
</gene>
<organism evidence="1 2">
    <name type="scientific">Rhizophagus clarus</name>
    <dbReference type="NCBI Taxonomy" id="94130"/>
    <lineage>
        <taxon>Eukaryota</taxon>
        <taxon>Fungi</taxon>
        <taxon>Fungi incertae sedis</taxon>
        <taxon>Mucoromycota</taxon>
        <taxon>Glomeromycotina</taxon>
        <taxon>Glomeromycetes</taxon>
        <taxon>Glomerales</taxon>
        <taxon>Glomeraceae</taxon>
        <taxon>Rhizophagus</taxon>
    </lineage>
</organism>
<evidence type="ECO:0000313" key="2">
    <source>
        <dbReference type="Proteomes" id="UP000247702"/>
    </source>
</evidence>
<comment type="caution">
    <text evidence="1">The sequence shown here is derived from an EMBL/GenBank/DDBJ whole genome shotgun (WGS) entry which is preliminary data.</text>
</comment>
<name>A0A2Z6QDI2_9GLOM</name>
<proteinExistence type="predicted"/>
<dbReference type="EMBL" id="BEXD01000335">
    <property type="protein sequence ID" value="GBB86582.1"/>
    <property type="molecule type" value="Genomic_DNA"/>
</dbReference>
<evidence type="ECO:0000313" key="1">
    <source>
        <dbReference type="EMBL" id="GBB86582.1"/>
    </source>
</evidence>
<dbReference type="AlphaFoldDB" id="A0A2Z6QDI2"/>